<evidence type="ECO:0000313" key="2">
    <source>
        <dbReference type="EMBL" id="KAF2814679.1"/>
    </source>
</evidence>
<sequence>MADAPEVVPGSITPMFPSAISPAPMAPTASDEKSPGPPHAPKDQTTKAPRTADVSDEKEILQPEADEVSPKYPIDAQESPKDSKSSKYGLDSKAAPEADRKNQKYPVEEQDRTTPKYPVNDEASPIGGIKPDNDFAGCRGIDPGGLEDASLVDRRRLNTDDEGEDWHVPLCGCCSEESRSLCCEAAFMPCILAGRRYLRVKNTKPSEMTSTNAYCLGCFVFTVPLTPFWWVMGMSTRSEIRHKYGIRGSNKDDCMTHCFCAWCALVQEEKELLWHEEQRVGSGLDNGYRRGEQMVYSPAR</sequence>
<dbReference type="AlphaFoldDB" id="A0A6A6Z1T2"/>
<reference evidence="2 4" key="1">
    <citation type="journal article" date="2020" name="Stud. Mycol.">
        <title>101 Dothideomycetes genomes: a test case for predicting lifestyles and emergence of pathogens.</title>
        <authorList>
            <person name="Haridas S."/>
            <person name="Albert R."/>
            <person name="Binder M."/>
            <person name="Bloem J."/>
            <person name="Labutti K."/>
            <person name="Salamov A."/>
            <person name="Andreopoulos B."/>
            <person name="Baker S."/>
            <person name="Barry K."/>
            <person name="Bills G."/>
            <person name="Bluhm B."/>
            <person name="Cannon C."/>
            <person name="Castanera R."/>
            <person name="Culley D."/>
            <person name="Daum C."/>
            <person name="Ezra D."/>
            <person name="Gonzalez J."/>
            <person name="Henrissat B."/>
            <person name="Kuo A."/>
            <person name="Liang C."/>
            <person name="Lipzen A."/>
            <person name="Lutzoni F."/>
            <person name="Magnuson J."/>
            <person name="Mondo S."/>
            <person name="Nolan M."/>
            <person name="Ohm R."/>
            <person name="Pangilinan J."/>
            <person name="Park H.-J."/>
            <person name="Ramirez L."/>
            <person name="Alfaro M."/>
            <person name="Sun H."/>
            <person name="Tritt A."/>
            <person name="Yoshinaga Y."/>
            <person name="Zwiers L.-H."/>
            <person name="Turgeon B."/>
            <person name="Goodwin S."/>
            <person name="Spatafora J."/>
            <person name="Crous P."/>
            <person name="Grigoriev I."/>
        </authorList>
    </citation>
    <scope>NUCLEOTIDE SEQUENCE</scope>
    <source>
        <strain evidence="2 4">CBS 304.34</strain>
    </source>
</reference>
<evidence type="ECO:0000256" key="1">
    <source>
        <dbReference type="SAM" id="MobiDB-lite"/>
    </source>
</evidence>
<evidence type="ECO:0000313" key="3">
    <source>
        <dbReference type="Proteomes" id="UP000504636"/>
    </source>
</evidence>
<dbReference type="OrthoDB" id="3923062at2759"/>
<evidence type="ECO:0000313" key="4">
    <source>
        <dbReference type="RefSeq" id="XP_033581643.1"/>
    </source>
</evidence>
<name>A0A6A6Z1T2_9PEZI</name>
<feature type="region of interest" description="Disordered" evidence="1">
    <location>
        <begin position="1"/>
        <end position="133"/>
    </location>
</feature>
<reference evidence="4" key="3">
    <citation type="submission" date="2025-04" db="UniProtKB">
        <authorList>
            <consortium name="RefSeq"/>
        </authorList>
    </citation>
    <scope>IDENTIFICATION</scope>
    <source>
        <strain evidence="4">CBS 304.34</strain>
    </source>
</reference>
<gene>
    <name evidence="2 4" type="ORF">BDZ99DRAFT_458672</name>
</gene>
<reference evidence="4" key="2">
    <citation type="submission" date="2020-04" db="EMBL/GenBank/DDBJ databases">
        <authorList>
            <consortium name="NCBI Genome Project"/>
        </authorList>
    </citation>
    <scope>NUCLEOTIDE SEQUENCE</scope>
    <source>
        <strain evidence="4">CBS 304.34</strain>
    </source>
</reference>
<dbReference type="Proteomes" id="UP000504636">
    <property type="component" value="Unplaced"/>
</dbReference>
<dbReference type="NCBIfam" id="TIGR01571">
    <property type="entry name" value="A_thal_Cys_rich"/>
    <property type="match status" value="1"/>
</dbReference>
<organism evidence="2">
    <name type="scientific">Mytilinidion resinicola</name>
    <dbReference type="NCBI Taxonomy" id="574789"/>
    <lineage>
        <taxon>Eukaryota</taxon>
        <taxon>Fungi</taxon>
        <taxon>Dikarya</taxon>
        <taxon>Ascomycota</taxon>
        <taxon>Pezizomycotina</taxon>
        <taxon>Dothideomycetes</taxon>
        <taxon>Pleosporomycetidae</taxon>
        <taxon>Mytilinidiales</taxon>
        <taxon>Mytilinidiaceae</taxon>
        <taxon>Mytilinidion</taxon>
    </lineage>
</organism>
<dbReference type="PANTHER" id="PTHR15907">
    <property type="entry name" value="DUF614 FAMILY PROTEIN-RELATED"/>
    <property type="match status" value="1"/>
</dbReference>
<dbReference type="RefSeq" id="XP_033581643.1">
    <property type="nucleotide sequence ID" value="XM_033718967.1"/>
</dbReference>
<dbReference type="GeneID" id="54459860"/>
<accession>A0A6A6Z1T2</accession>
<proteinExistence type="predicted"/>
<dbReference type="Pfam" id="PF04749">
    <property type="entry name" value="PLAC8"/>
    <property type="match status" value="1"/>
</dbReference>
<keyword evidence="3" id="KW-1185">Reference proteome</keyword>
<dbReference type="InterPro" id="IPR006461">
    <property type="entry name" value="PLAC_motif_containing"/>
</dbReference>
<feature type="compositionally biased region" description="Basic and acidic residues" evidence="1">
    <location>
        <begin position="94"/>
        <end position="114"/>
    </location>
</feature>
<feature type="compositionally biased region" description="Basic and acidic residues" evidence="1">
    <location>
        <begin position="30"/>
        <end position="45"/>
    </location>
</feature>
<protein>
    <submittedName>
        <fullName evidence="2 4">PLAC8-domain-containing protein</fullName>
    </submittedName>
</protein>
<dbReference type="EMBL" id="MU003694">
    <property type="protein sequence ID" value="KAF2814679.1"/>
    <property type="molecule type" value="Genomic_DNA"/>
</dbReference>